<organism evidence="6 7">
    <name type="scientific">Terribacillus saccharophilus</name>
    <dbReference type="NCBI Taxonomy" id="361277"/>
    <lineage>
        <taxon>Bacteria</taxon>
        <taxon>Bacillati</taxon>
        <taxon>Bacillota</taxon>
        <taxon>Bacilli</taxon>
        <taxon>Bacillales</taxon>
        <taxon>Bacillaceae</taxon>
        <taxon>Terribacillus</taxon>
    </lineage>
</organism>
<dbReference type="HOGENOM" id="CLU_016043_12_0_9"/>
<feature type="domain" description="NlpC/P60" evidence="5">
    <location>
        <begin position="209"/>
        <end position="333"/>
    </location>
</feature>
<evidence type="ECO:0000259" key="5">
    <source>
        <dbReference type="PROSITE" id="PS51935"/>
    </source>
</evidence>
<evidence type="ECO:0000256" key="4">
    <source>
        <dbReference type="ARBA" id="ARBA00022807"/>
    </source>
</evidence>
<keyword evidence="3" id="KW-0378">Hydrolase</keyword>
<dbReference type="SUPFAM" id="SSF53955">
    <property type="entry name" value="Lysozyme-like"/>
    <property type="match status" value="1"/>
</dbReference>
<dbReference type="SUPFAM" id="SSF54001">
    <property type="entry name" value="Cysteine proteinases"/>
    <property type="match status" value="1"/>
</dbReference>
<gene>
    <name evidence="6" type="ORF">GZ22_18300</name>
</gene>
<dbReference type="GO" id="GO:0006508">
    <property type="term" value="P:proteolysis"/>
    <property type="evidence" value="ECO:0007669"/>
    <property type="project" value="UniProtKB-KW"/>
</dbReference>
<dbReference type="PANTHER" id="PTHR47053:SF5">
    <property type="entry name" value="BIFUNCTIONAL MURAMIDASE_DL-ENDOPEPTIDASE CWLT"/>
    <property type="match status" value="1"/>
</dbReference>
<evidence type="ECO:0000256" key="3">
    <source>
        <dbReference type="ARBA" id="ARBA00022801"/>
    </source>
</evidence>
<proteinExistence type="inferred from homology"/>
<dbReference type="EMBL" id="CP008877">
    <property type="protein sequence ID" value="AIF68389.1"/>
    <property type="molecule type" value="Genomic_DNA"/>
</dbReference>
<dbReference type="InterPro" id="IPR051202">
    <property type="entry name" value="Peptidase_C40"/>
</dbReference>
<dbReference type="PROSITE" id="PS51935">
    <property type="entry name" value="NLPC_P60"/>
    <property type="match status" value="1"/>
</dbReference>
<sequence>MAIGVVASFLVATMGLVMMTGSDINVEVGTAKVNEATLAHRPVVEEMAEKFGIPEYVDVILAIIMTETGGDDLDVMQSSESLGLPPGTITDPNYSIEVGVSHFAEVIQSARKMGLDFWTPVQAYNYGGGFNNYVEKNGKKYSFELATSFAQEQSGGTKVDYSNPVADFNGNWRYKYGNMYYVNLIQSYLSAPNGAGGDIGNADASPLGMQDYQSLMNEVQKYNGWAYVWGGSKPGVGFDCSGLTQWAYGLLGYKLPRTAAEQHQSAVAISDPQPGDLIFFKGTNPDRPANSVTHVGIYVDENRMYDASSSGVGYHTWSSGYWKEHLAGFGRVAK</sequence>
<dbReference type="Proteomes" id="UP000027980">
    <property type="component" value="Plasmid pT1"/>
</dbReference>
<dbReference type="Gene3D" id="1.10.530.10">
    <property type="match status" value="1"/>
</dbReference>
<dbReference type="Pfam" id="PF13702">
    <property type="entry name" value="Lysozyme_like"/>
    <property type="match status" value="1"/>
</dbReference>
<dbReference type="InterPro" id="IPR047194">
    <property type="entry name" value="CwlT-like_lysozyme"/>
</dbReference>
<dbReference type="InterPro" id="IPR000064">
    <property type="entry name" value="NLP_P60_dom"/>
</dbReference>
<evidence type="ECO:0000256" key="1">
    <source>
        <dbReference type="ARBA" id="ARBA00007074"/>
    </source>
</evidence>
<protein>
    <recommendedName>
        <fullName evidence="5">NlpC/P60 domain-containing protein</fullName>
    </recommendedName>
</protein>
<keyword evidence="2" id="KW-0645">Protease</keyword>
<keyword evidence="6" id="KW-0614">Plasmid</keyword>
<dbReference type="Pfam" id="PF00877">
    <property type="entry name" value="NLPC_P60"/>
    <property type="match status" value="1"/>
</dbReference>
<accession>A0A075LPW5</accession>
<dbReference type="GO" id="GO:0008234">
    <property type="term" value="F:cysteine-type peptidase activity"/>
    <property type="evidence" value="ECO:0007669"/>
    <property type="project" value="UniProtKB-KW"/>
</dbReference>
<reference evidence="6 7" key="1">
    <citation type="submission" date="2014-07" db="EMBL/GenBank/DDBJ databases">
        <title>Complete genome sequence of a moderately halophilic bacterium Terribacillus aidingensis MP602, isolated from Cryptomeria fortunei in Tianmu mountain in China.</title>
        <authorList>
            <person name="Wang Y."/>
            <person name="Lu P."/>
            <person name="Zhang L."/>
        </authorList>
    </citation>
    <scope>NUCLEOTIDE SEQUENCE [LARGE SCALE GENOMIC DNA]</scope>
    <source>
        <strain evidence="6 7">MP602</strain>
        <plasmid evidence="6 7">pT1</plasmid>
    </source>
</reference>
<evidence type="ECO:0000313" key="7">
    <source>
        <dbReference type="Proteomes" id="UP000027980"/>
    </source>
</evidence>
<dbReference type="KEGG" id="tap:GZ22_18300"/>
<evidence type="ECO:0000256" key="2">
    <source>
        <dbReference type="ARBA" id="ARBA00022670"/>
    </source>
</evidence>
<dbReference type="AlphaFoldDB" id="A0A075LPW5"/>
<evidence type="ECO:0000313" key="6">
    <source>
        <dbReference type="EMBL" id="AIF68389.1"/>
    </source>
</evidence>
<dbReference type="InterPro" id="IPR038765">
    <property type="entry name" value="Papain-like_cys_pep_sf"/>
</dbReference>
<dbReference type="InterPro" id="IPR023346">
    <property type="entry name" value="Lysozyme-like_dom_sf"/>
</dbReference>
<dbReference type="Gene3D" id="3.90.1720.10">
    <property type="entry name" value="endopeptidase domain like (from Nostoc punctiforme)"/>
    <property type="match status" value="1"/>
</dbReference>
<name>A0A075LPW5_9BACI</name>
<dbReference type="PANTHER" id="PTHR47053">
    <property type="entry name" value="MUREIN DD-ENDOPEPTIDASE MEPH-RELATED"/>
    <property type="match status" value="1"/>
</dbReference>
<comment type="similarity">
    <text evidence="1">Belongs to the peptidase C40 family.</text>
</comment>
<keyword evidence="4" id="KW-0788">Thiol protease</keyword>
<geneLocation type="plasmid" evidence="6 7">
    <name>pT1</name>
</geneLocation>
<dbReference type="CDD" id="cd16891">
    <property type="entry name" value="CwlT-like"/>
    <property type="match status" value="1"/>
</dbReference>